<dbReference type="PANTHER" id="PTHR33048:SF47">
    <property type="entry name" value="INTEGRAL MEMBRANE PROTEIN-RELATED"/>
    <property type="match status" value="1"/>
</dbReference>
<evidence type="ECO:0000256" key="6">
    <source>
        <dbReference type="SAM" id="Phobius"/>
    </source>
</evidence>
<organism evidence="8 9">
    <name type="scientific">Zopfia rhizophila CBS 207.26</name>
    <dbReference type="NCBI Taxonomy" id="1314779"/>
    <lineage>
        <taxon>Eukaryota</taxon>
        <taxon>Fungi</taxon>
        <taxon>Dikarya</taxon>
        <taxon>Ascomycota</taxon>
        <taxon>Pezizomycotina</taxon>
        <taxon>Dothideomycetes</taxon>
        <taxon>Dothideomycetes incertae sedis</taxon>
        <taxon>Zopfiaceae</taxon>
        <taxon>Zopfia</taxon>
    </lineage>
</organism>
<dbReference type="AlphaFoldDB" id="A0A6A6EBW6"/>
<reference evidence="8" key="1">
    <citation type="journal article" date="2020" name="Stud. Mycol.">
        <title>101 Dothideomycetes genomes: a test case for predicting lifestyles and emergence of pathogens.</title>
        <authorList>
            <person name="Haridas S."/>
            <person name="Albert R."/>
            <person name="Binder M."/>
            <person name="Bloem J."/>
            <person name="Labutti K."/>
            <person name="Salamov A."/>
            <person name="Andreopoulos B."/>
            <person name="Baker S."/>
            <person name="Barry K."/>
            <person name="Bills G."/>
            <person name="Bluhm B."/>
            <person name="Cannon C."/>
            <person name="Castanera R."/>
            <person name="Culley D."/>
            <person name="Daum C."/>
            <person name="Ezra D."/>
            <person name="Gonzalez J."/>
            <person name="Henrissat B."/>
            <person name="Kuo A."/>
            <person name="Liang C."/>
            <person name="Lipzen A."/>
            <person name="Lutzoni F."/>
            <person name="Magnuson J."/>
            <person name="Mondo S."/>
            <person name="Nolan M."/>
            <person name="Ohm R."/>
            <person name="Pangilinan J."/>
            <person name="Park H.-J."/>
            <person name="Ramirez L."/>
            <person name="Alfaro M."/>
            <person name="Sun H."/>
            <person name="Tritt A."/>
            <person name="Yoshinaga Y."/>
            <person name="Zwiers L.-H."/>
            <person name="Turgeon B."/>
            <person name="Goodwin S."/>
            <person name="Spatafora J."/>
            <person name="Crous P."/>
            <person name="Grigoriev I."/>
        </authorList>
    </citation>
    <scope>NUCLEOTIDE SEQUENCE</scope>
    <source>
        <strain evidence="8">CBS 207.26</strain>
    </source>
</reference>
<dbReference type="PANTHER" id="PTHR33048">
    <property type="entry name" value="PTH11-LIKE INTEGRAL MEMBRANE PROTEIN (AFU_ORTHOLOGUE AFUA_5G11245)"/>
    <property type="match status" value="1"/>
</dbReference>
<accession>A0A6A6EBW6</accession>
<evidence type="ECO:0000256" key="2">
    <source>
        <dbReference type="ARBA" id="ARBA00022692"/>
    </source>
</evidence>
<comment type="subcellular location">
    <subcellularLocation>
        <location evidence="1">Membrane</location>
        <topology evidence="1">Multi-pass membrane protein</topology>
    </subcellularLocation>
</comment>
<feature type="transmembrane region" description="Helical" evidence="6">
    <location>
        <begin position="6"/>
        <end position="27"/>
    </location>
</feature>
<dbReference type="InterPro" id="IPR052337">
    <property type="entry name" value="SAT4-like"/>
</dbReference>
<evidence type="ECO:0000256" key="3">
    <source>
        <dbReference type="ARBA" id="ARBA00022989"/>
    </source>
</evidence>
<evidence type="ECO:0000256" key="1">
    <source>
        <dbReference type="ARBA" id="ARBA00004141"/>
    </source>
</evidence>
<evidence type="ECO:0000256" key="4">
    <source>
        <dbReference type="ARBA" id="ARBA00023136"/>
    </source>
</evidence>
<evidence type="ECO:0000313" key="9">
    <source>
        <dbReference type="Proteomes" id="UP000800200"/>
    </source>
</evidence>
<feature type="transmembrane region" description="Helical" evidence="6">
    <location>
        <begin position="109"/>
        <end position="129"/>
    </location>
</feature>
<keyword evidence="9" id="KW-1185">Reference proteome</keyword>
<keyword evidence="2 6" id="KW-0812">Transmembrane</keyword>
<keyword evidence="3 6" id="KW-1133">Transmembrane helix</keyword>
<proteinExistence type="inferred from homology"/>
<protein>
    <recommendedName>
        <fullName evidence="7">Rhodopsin domain-containing protein</fullName>
    </recommendedName>
</protein>
<dbReference type="GO" id="GO:0016020">
    <property type="term" value="C:membrane"/>
    <property type="evidence" value="ECO:0007669"/>
    <property type="project" value="UniProtKB-SubCell"/>
</dbReference>
<dbReference type="Proteomes" id="UP000800200">
    <property type="component" value="Unassembled WGS sequence"/>
</dbReference>
<dbReference type="EMBL" id="ML994627">
    <property type="protein sequence ID" value="KAF2187316.1"/>
    <property type="molecule type" value="Genomic_DNA"/>
</dbReference>
<sequence>MLQLKIGSIMYSLAVLSIKVPILIQVLRITHALIWLNVLFYAACTFVEIWSCRPFTKAWKPWEPGSCVNLPAVEMASGVFNVVTDLTMLVLVQRVIWALKVRRRNRACLGGIFCIGIMASVFALLRLWYNYLEIHSHDYSYYAGIMGLFTYLERCCGFLILCLPVLPKFIGSFKRGQAPSTSNLSYRNRTGEKKEKKYVKWGFGVTSFETRGSRTAKEDGEFQLEVRDGGSVV</sequence>
<feature type="transmembrane region" description="Helical" evidence="6">
    <location>
        <begin position="34"/>
        <end position="56"/>
    </location>
</feature>
<feature type="domain" description="Rhodopsin" evidence="7">
    <location>
        <begin position="7"/>
        <end position="169"/>
    </location>
</feature>
<evidence type="ECO:0000256" key="5">
    <source>
        <dbReference type="ARBA" id="ARBA00038359"/>
    </source>
</evidence>
<dbReference type="InterPro" id="IPR049326">
    <property type="entry name" value="Rhodopsin_dom_fungi"/>
</dbReference>
<gene>
    <name evidence="8" type="ORF">K469DRAFT_771728</name>
</gene>
<evidence type="ECO:0000259" key="7">
    <source>
        <dbReference type="Pfam" id="PF20684"/>
    </source>
</evidence>
<comment type="similarity">
    <text evidence="5">Belongs to the SAT4 family.</text>
</comment>
<dbReference type="Pfam" id="PF20684">
    <property type="entry name" value="Fung_rhodopsin"/>
    <property type="match status" value="1"/>
</dbReference>
<evidence type="ECO:0000313" key="8">
    <source>
        <dbReference type="EMBL" id="KAF2187316.1"/>
    </source>
</evidence>
<feature type="non-terminal residue" evidence="8">
    <location>
        <position position="233"/>
    </location>
</feature>
<feature type="transmembrane region" description="Helical" evidence="6">
    <location>
        <begin position="141"/>
        <end position="166"/>
    </location>
</feature>
<keyword evidence="4 6" id="KW-0472">Membrane</keyword>
<name>A0A6A6EBW6_9PEZI</name>
<dbReference type="OrthoDB" id="4682787at2759"/>